<dbReference type="EMBL" id="MNQU01000180">
    <property type="protein sequence ID" value="OKZ35118.1"/>
    <property type="molecule type" value="Genomic_DNA"/>
</dbReference>
<comment type="caution">
    <text evidence="2">The sequence shown here is derived from an EMBL/GenBank/DDBJ whole genome shotgun (WGS) entry which is preliminary data.</text>
</comment>
<feature type="signal peptide" evidence="1">
    <location>
        <begin position="1"/>
        <end position="24"/>
    </location>
</feature>
<organism evidence="2 3">
    <name type="scientific">Bacteroides uniformis</name>
    <dbReference type="NCBI Taxonomy" id="820"/>
    <lineage>
        <taxon>Bacteria</taxon>
        <taxon>Pseudomonadati</taxon>
        <taxon>Bacteroidota</taxon>
        <taxon>Bacteroidia</taxon>
        <taxon>Bacteroidales</taxon>
        <taxon>Bacteroidaceae</taxon>
        <taxon>Bacteroides</taxon>
    </lineage>
</organism>
<dbReference type="Gene3D" id="2.60.120.200">
    <property type="match status" value="1"/>
</dbReference>
<dbReference type="GO" id="GO:0005975">
    <property type="term" value="P:carbohydrate metabolic process"/>
    <property type="evidence" value="ECO:0007669"/>
    <property type="project" value="UniProtKB-ARBA"/>
</dbReference>
<dbReference type="Pfam" id="PF13385">
    <property type="entry name" value="Laminin_G_3"/>
    <property type="match status" value="1"/>
</dbReference>
<evidence type="ECO:0008006" key="4">
    <source>
        <dbReference type="Google" id="ProtNLM"/>
    </source>
</evidence>
<dbReference type="Proteomes" id="UP000186549">
    <property type="component" value="Unassembled WGS sequence"/>
</dbReference>
<reference evidence="2 3" key="1">
    <citation type="journal article" date="2016" name="Nat. Biotechnol.">
        <title>Measurement of bacterial replication rates in microbial communities.</title>
        <authorList>
            <person name="Brown C.T."/>
            <person name="Olm M.R."/>
            <person name="Thomas B.C."/>
            <person name="Banfield J.F."/>
        </authorList>
    </citation>
    <scope>NUCLEOTIDE SEQUENCE [LARGE SCALE GENOMIC DNA]</scope>
    <source>
        <strain evidence="2">45_41</strain>
    </source>
</reference>
<gene>
    <name evidence="2" type="ORF">BHV79_07355</name>
</gene>
<keyword evidence="1" id="KW-0732">Signal</keyword>
<proteinExistence type="predicted"/>
<dbReference type="GO" id="GO:0004553">
    <property type="term" value="F:hydrolase activity, hydrolyzing O-glycosyl compounds"/>
    <property type="evidence" value="ECO:0007669"/>
    <property type="project" value="UniProtKB-ARBA"/>
</dbReference>
<evidence type="ECO:0000313" key="3">
    <source>
        <dbReference type="Proteomes" id="UP000186549"/>
    </source>
</evidence>
<dbReference type="AlphaFoldDB" id="A0A1Q6I8E2"/>
<evidence type="ECO:0000256" key="1">
    <source>
        <dbReference type="SAM" id="SignalP"/>
    </source>
</evidence>
<evidence type="ECO:0000313" key="2">
    <source>
        <dbReference type="EMBL" id="OKZ35118.1"/>
    </source>
</evidence>
<dbReference type="InterPro" id="IPR013320">
    <property type="entry name" value="ConA-like_dom_sf"/>
</dbReference>
<feature type="chain" id="PRO_5013089952" description="LamG domain-containing protein" evidence="1">
    <location>
        <begin position="25"/>
        <end position="264"/>
    </location>
</feature>
<accession>A0A1Q6I8E2</accession>
<protein>
    <recommendedName>
        <fullName evidence="4">LamG domain-containing protein</fullName>
    </recommendedName>
</protein>
<sequence length="264" mass="29665">MRKIKYYLYPVLLVICLYSCSSTDDDEQEPQPPIEIPDADELASIGVGLVAYYTFDDETGDDSSSNHYDAVLINHPDMISDTPSNKGKAVYLRQVEKQYINIPYQLFKNTTYSASMWIKDFGAGILLSAVNMDKALDYPCFATRTSSGKFELYSNNRGKPSLSYSFSYPFSSLQDGKWHMVAFTHIPNGDGSSCEKKLYVDGKLVANCEGVYDIPTSIKVQIGGDCDGHYTSSSADMKLDNIRIYDRVLEAEEINTIYNIERIQ</sequence>
<dbReference type="SUPFAM" id="SSF49899">
    <property type="entry name" value="Concanavalin A-like lectins/glucanases"/>
    <property type="match status" value="1"/>
</dbReference>
<name>A0A1Q6I8E2_BACUN</name>